<comment type="caution">
    <text evidence="2">The sequence shown here is derived from an EMBL/GenBank/DDBJ whole genome shotgun (WGS) entry which is preliminary data.</text>
</comment>
<sequence>MKKVIIIGGGIAGLSAGVYARRSGFDVTILEQHTIPGGNSTSWKRDGYLFEGGLHWLVGSSAEAPLNRLWRETGALTSDTHIYNRDPFLTYLDGDQQICLYRDVNRLEQHLLSVSPQDTDSIRSLCKDIRKFGKMSMPVMDIKGVRVKHKSAPPLSMLFSMMSVMPRMKALSKISAAEYVAQFKHPGIRILLKNVVGSGEFAANSILFTLAGLSVGDAGYPKGGSLAMAQRMADCFTGLGGKIQYKKHAAQVVTKNGVVTGVLVDGEELATDAVIITADALSAVEHLFAVPFHEAWADKMRSVTKPVLNTFLSFGVETDLSGLPENYLFPLDETIDFAGEQVSFLGINNYANFEGYAPKGCTPLTSVLIAGDETYHYWEQARLDGTYTAKKQQLAEAVMDRLAKRFPQMRGKFVTWDVATPLTYERYCSTYKGSWMTIMEANKPQANYPLKSESLSGLYFAGQRMQAPGGVPVAVSTGRSAVQHLCKDTDTIFECET</sequence>
<keyword evidence="3" id="KW-1185">Reference proteome</keyword>
<dbReference type="Proteomes" id="UP000034076">
    <property type="component" value="Unassembled WGS sequence"/>
</dbReference>
<dbReference type="PANTHER" id="PTHR46313">
    <property type="match status" value="1"/>
</dbReference>
<dbReference type="GO" id="GO:0016116">
    <property type="term" value="P:carotenoid metabolic process"/>
    <property type="evidence" value="ECO:0007669"/>
    <property type="project" value="InterPro"/>
</dbReference>
<dbReference type="InterPro" id="IPR036188">
    <property type="entry name" value="FAD/NAD-bd_sf"/>
</dbReference>
<dbReference type="PANTHER" id="PTHR46313:SF3">
    <property type="entry name" value="PROLYCOPENE ISOMERASE, CHLOROPLASTIC"/>
    <property type="match status" value="1"/>
</dbReference>
<evidence type="ECO:0000313" key="3">
    <source>
        <dbReference type="Proteomes" id="UP000034076"/>
    </source>
</evidence>
<accession>A0A0M2NMW7</accession>
<reference evidence="2 3" key="1">
    <citation type="submission" date="2015-04" db="EMBL/GenBank/DDBJ databases">
        <title>Draft genome sequence of bacteremic isolate Catabacter hongkongensis type strain HKU16T.</title>
        <authorList>
            <person name="Lau S.K."/>
            <person name="Teng J.L."/>
            <person name="Huang Y."/>
            <person name="Curreem S.O."/>
            <person name="Tsui S.K."/>
            <person name="Woo P.C."/>
        </authorList>
    </citation>
    <scope>NUCLEOTIDE SEQUENCE [LARGE SCALE GENOMIC DNA]</scope>
    <source>
        <strain evidence="2 3">HKU16</strain>
    </source>
</reference>
<dbReference type="Gene3D" id="3.50.50.60">
    <property type="entry name" value="FAD/NAD(P)-binding domain"/>
    <property type="match status" value="2"/>
</dbReference>
<dbReference type="EC" id="5.2.-.-" evidence="2"/>
<feature type="domain" description="Amine oxidase" evidence="1">
    <location>
        <begin position="11"/>
        <end position="485"/>
    </location>
</feature>
<dbReference type="PATRIC" id="fig|270498.16.peg.525"/>
<dbReference type="Pfam" id="PF01593">
    <property type="entry name" value="Amino_oxidase"/>
    <property type="match status" value="1"/>
</dbReference>
<evidence type="ECO:0000259" key="1">
    <source>
        <dbReference type="Pfam" id="PF01593"/>
    </source>
</evidence>
<evidence type="ECO:0000313" key="2">
    <source>
        <dbReference type="EMBL" id="KKI51762.1"/>
    </source>
</evidence>
<dbReference type="GO" id="GO:0016853">
    <property type="term" value="F:isomerase activity"/>
    <property type="evidence" value="ECO:0007669"/>
    <property type="project" value="UniProtKB-KW"/>
</dbReference>
<dbReference type="AlphaFoldDB" id="A0A0M2NMW7"/>
<dbReference type="OrthoDB" id="9814556at2"/>
<dbReference type="GO" id="GO:0016491">
    <property type="term" value="F:oxidoreductase activity"/>
    <property type="evidence" value="ECO:0007669"/>
    <property type="project" value="InterPro"/>
</dbReference>
<organism evidence="2 3">
    <name type="scientific">Christensenella hongkongensis</name>
    <dbReference type="NCBI Taxonomy" id="270498"/>
    <lineage>
        <taxon>Bacteria</taxon>
        <taxon>Bacillati</taxon>
        <taxon>Bacillota</taxon>
        <taxon>Clostridia</taxon>
        <taxon>Christensenellales</taxon>
        <taxon>Christensenellaceae</taxon>
        <taxon>Christensenella</taxon>
    </lineage>
</organism>
<name>A0A0M2NMW7_9FIRM</name>
<dbReference type="STRING" id="270498.CHK_0929"/>
<protein>
    <submittedName>
        <fullName evidence="2">Carotenoid cis-trans isomerase</fullName>
        <ecNumber evidence="2">5.2.-.-</ecNumber>
    </submittedName>
</protein>
<proteinExistence type="predicted"/>
<gene>
    <name evidence="2" type="ORF">CHK_0929</name>
</gene>
<dbReference type="InterPro" id="IPR045892">
    <property type="entry name" value="CrtISO-like"/>
</dbReference>
<keyword evidence="2" id="KW-0413">Isomerase</keyword>
<dbReference type="InterPro" id="IPR002937">
    <property type="entry name" value="Amino_oxidase"/>
</dbReference>
<dbReference type="RefSeq" id="WP_046442821.1">
    <property type="nucleotide sequence ID" value="NZ_JAXDTA010000250.1"/>
</dbReference>
<dbReference type="SUPFAM" id="SSF51905">
    <property type="entry name" value="FAD/NAD(P)-binding domain"/>
    <property type="match status" value="1"/>
</dbReference>
<dbReference type="EMBL" id="LAYJ01000068">
    <property type="protein sequence ID" value="KKI51762.1"/>
    <property type="molecule type" value="Genomic_DNA"/>
</dbReference>